<feature type="domain" description="ERCC4" evidence="15">
    <location>
        <begin position="400"/>
        <end position="672"/>
    </location>
</feature>
<dbReference type="SMART" id="SM00891">
    <property type="entry name" value="ERCC4"/>
    <property type="match status" value="1"/>
</dbReference>
<comment type="subcellular location">
    <subcellularLocation>
        <location evidence="2">Nucleus</location>
    </subcellularLocation>
</comment>
<dbReference type="GO" id="GO:0031297">
    <property type="term" value="P:replication fork processing"/>
    <property type="evidence" value="ECO:0007669"/>
    <property type="project" value="TreeGrafter"/>
</dbReference>
<feature type="region of interest" description="Disordered" evidence="14">
    <location>
        <begin position="220"/>
        <end position="290"/>
    </location>
</feature>
<evidence type="ECO:0000256" key="6">
    <source>
        <dbReference type="ARBA" id="ARBA00022759"/>
    </source>
</evidence>
<evidence type="ECO:0000256" key="7">
    <source>
        <dbReference type="ARBA" id="ARBA00022763"/>
    </source>
</evidence>
<dbReference type="Proteomes" id="UP001303647">
    <property type="component" value="Unassembled WGS sequence"/>
</dbReference>
<keyword evidence="12" id="KW-0539">Nucleus</keyword>
<comment type="caution">
    <text evidence="16">The sequence shown here is derived from an EMBL/GenBank/DDBJ whole genome shotgun (WGS) entry which is preliminary data.</text>
</comment>
<sequence>MPVEVVSLLSSSEAGSPPRQKAAQSSSPWPKISKRREFEGDNVLSPTLSPRREVNPKAMESNLQLRAQTSTDDVWLISDDEIAGVRDVHQRQNIPVNGTPHKRRKLDHWDVIITSPNGGSVQGTTGTPLRSCGPNRFNSAALSQPEFKLAKSRRDLLDGNPFVSSSPSITEQPSPRVHSHITRLPSSHLVDGALESSPVCLKGPEPSKTSSRLAFVEDIDPFASSSPGPPHRTERSARPTAAWDPISSSAPLPGPDDDDREQSTRPLRRTQSAVVTLDDSDDDCVAQPVSEDDFPDIADLATSKRKFDTIPKSSAVSIAANPGRKPKPARTRGAPAEVKHKSLEKAKEKEEKAAAREAEKERKRLEKEIAKEERAQEKARAAALAEVNKIRTDKKVSTPEMIVDLPITLNESVKLQATTLLRDLDVQSAPWASLVPNVIKWRRKVCSRYNDDLGHWEPIPERIEKENYAMVVVPAAQFVGLVLGKEDASLEYHVERMKDHFPDDTIIYLIEGLALWLRRNRSVRNREFVTAVRSGLEPVEGDDQQPPPSTQRQRKRKAAPPQTYIDEETIEASLLQLQVFHNVLIHHTTIPLETARWIAVFTQHISTVPYRRQRDAANDAAFCMETGQVRTGDGPRDTYVRMLQEIGRVTAPIAYGIAAEFGTVSRLVKGLEDGGPLTLEKVRKSLNKEGEVSDRAVGQAVSRRLHKIFLGRDETSTDI</sequence>
<reference evidence="16" key="2">
    <citation type="submission" date="2023-05" db="EMBL/GenBank/DDBJ databases">
        <authorList>
            <consortium name="Lawrence Berkeley National Laboratory"/>
            <person name="Steindorff A."/>
            <person name="Hensen N."/>
            <person name="Bonometti L."/>
            <person name="Westerberg I."/>
            <person name="Brannstrom I.O."/>
            <person name="Guillou S."/>
            <person name="Cros-Aarteil S."/>
            <person name="Calhoun S."/>
            <person name="Haridas S."/>
            <person name="Kuo A."/>
            <person name="Mondo S."/>
            <person name="Pangilinan J."/>
            <person name="Riley R."/>
            <person name="Labutti K."/>
            <person name="Andreopoulos B."/>
            <person name="Lipzen A."/>
            <person name="Chen C."/>
            <person name="Yanf M."/>
            <person name="Daum C."/>
            <person name="Ng V."/>
            <person name="Clum A."/>
            <person name="Ohm R."/>
            <person name="Martin F."/>
            <person name="Silar P."/>
            <person name="Natvig D."/>
            <person name="Lalanne C."/>
            <person name="Gautier V."/>
            <person name="Ament-Velasquez S.L."/>
            <person name="Kruys A."/>
            <person name="Hutchinson M.I."/>
            <person name="Powell A.J."/>
            <person name="Barry K."/>
            <person name="Miller A.N."/>
            <person name="Grigoriev I.V."/>
            <person name="Debuchy R."/>
            <person name="Gladieux P."/>
            <person name="Thoren M.H."/>
            <person name="Johannesson H."/>
        </authorList>
    </citation>
    <scope>NUCLEOTIDE SEQUENCE</scope>
    <source>
        <strain evidence="16">CBS 359.72</strain>
    </source>
</reference>
<dbReference type="InterPro" id="IPR033310">
    <property type="entry name" value="Mms4/EME1/EME2"/>
</dbReference>
<dbReference type="CDD" id="cd20085">
    <property type="entry name" value="XPF_nuclease_Mms4"/>
    <property type="match status" value="1"/>
</dbReference>
<evidence type="ECO:0000313" key="16">
    <source>
        <dbReference type="EMBL" id="KAK4250099.1"/>
    </source>
</evidence>
<proteinExistence type="inferred from homology"/>
<dbReference type="GO" id="GO:0031573">
    <property type="term" value="P:mitotic intra-S DNA damage checkpoint signaling"/>
    <property type="evidence" value="ECO:0007669"/>
    <property type="project" value="TreeGrafter"/>
</dbReference>
<dbReference type="Pfam" id="PF02732">
    <property type="entry name" value="ERCC4"/>
    <property type="match status" value="1"/>
</dbReference>
<feature type="region of interest" description="Disordered" evidence="14">
    <location>
        <begin position="1"/>
        <end position="56"/>
    </location>
</feature>
<dbReference type="InterPro" id="IPR042530">
    <property type="entry name" value="EME1/EME2_C"/>
</dbReference>
<dbReference type="InterPro" id="IPR047521">
    <property type="entry name" value="XPF_nuclease_EME1_ascomycetes"/>
</dbReference>
<dbReference type="AlphaFoldDB" id="A0AAN7HT61"/>
<feature type="compositionally biased region" description="Basic and acidic residues" evidence="14">
    <location>
        <begin position="337"/>
        <end position="362"/>
    </location>
</feature>
<evidence type="ECO:0000256" key="9">
    <source>
        <dbReference type="ARBA" id="ARBA00022842"/>
    </source>
</evidence>
<evidence type="ECO:0000256" key="4">
    <source>
        <dbReference type="ARBA" id="ARBA00022722"/>
    </source>
</evidence>
<evidence type="ECO:0000256" key="10">
    <source>
        <dbReference type="ARBA" id="ARBA00023172"/>
    </source>
</evidence>
<keyword evidence="6" id="KW-0255">Endonuclease</keyword>
<reference evidence="16" key="1">
    <citation type="journal article" date="2023" name="Mol. Phylogenet. Evol.">
        <title>Genome-scale phylogeny and comparative genomics of the fungal order Sordariales.</title>
        <authorList>
            <person name="Hensen N."/>
            <person name="Bonometti L."/>
            <person name="Westerberg I."/>
            <person name="Brannstrom I.O."/>
            <person name="Guillou S."/>
            <person name="Cros-Aarteil S."/>
            <person name="Calhoun S."/>
            <person name="Haridas S."/>
            <person name="Kuo A."/>
            <person name="Mondo S."/>
            <person name="Pangilinan J."/>
            <person name="Riley R."/>
            <person name="LaButti K."/>
            <person name="Andreopoulos B."/>
            <person name="Lipzen A."/>
            <person name="Chen C."/>
            <person name="Yan M."/>
            <person name="Daum C."/>
            <person name="Ng V."/>
            <person name="Clum A."/>
            <person name="Steindorff A."/>
            <person name="Ohm R.A."/>
            <person name="Martin F."/>
            <person name="Silar P."/>
            <person name="Natvig D.O."/>
            <person name="Lalanne C."/>
            <person name="Gautier V."/>
            <person name="Ament-Velasquez S.L."/>
            <person name="Kruys A."/>
            <person name="Hutchinson M.I."/>
            <person name="Powell A.J."/>
            <person name="Barry K."/>
            <person name="Miller A.N."/>
            <person name="Grigoriev I.V."/>
            <person name="Debuchy R."/>
            <person name="Gladieux P."/>
            <person name="Hiltunen Thoren M."/>
            <person name="Johannesson H."/>
        </authorList>
    </citation>
    <scope>NUCLEOTIDE SEQUENCE</scope>
    <source>
        <strain evidence="16">CBS 359.72</strain>
    </source>
</reference>
<organism evidence="16 17">
    <name type="scientific">Corynascus novoguineensis</name>
    <dbReference type="NCBI Taxonomy" id="1126955"/>
    <lineage>
        <taxon>Eukaryota</taxon>
        <taxon>Fungi</taxon>
        <taxon>Dikarya</taxon>
        <taxon>Ascomycota</taxon>
        <taxon>Pezizomycotina</taxon>
        <taxon>Sordariomycetes</taxon>
        <taxon>Sordariomycetidae</taxon>
        <taxon>Sordariales</taxon>
        <taxon>Chaetomiaceae</taxon>
        <taxon>Corynascus</taxon>
    </lineage>
</organism>
<feature type="region of interest" description="Disordered" evidence="14">
    <location>
        <begin position="315"/>
        <end position="362"/>
    </location>
</feature>
<evidence type="ECO:0000256" key="13">
    <source>
        <dbReference type="ARBA" id="ARBA00023254"/>
    </source>
</evidence>
<feature type="compositionally biased region" description="Low complexity" evidence="14">
    <location>
        <begin position="1"/>
        <end position="13"/>
    </location>
</feature>
<dbReference type="EMBL" id="MU857616">
    <property type="protein sequence ID" value="KAK4250099.1"/>
    <property type="molecule type" value="Genomic_DNA"/>
</dbReference>
<dbReference type="GO" id="GO:0046872">
    <property type="term" value="F:metal ion binding"/>
    <property type="evidence" value="ECO:0007669"/>
    <property type="project" value="UniProtKB-KW"/>
</dbReference>
<dbReference type="GO" id="GO:0006302">
    <property type="term" value="P:double-strand break repair"/>
    <property type="evidence" value="ECO:0007669"/>
    <property type="project" value="TreeGrafter"/>
</dbReference>
<accession>A0AAN7HT61</accession>
<comment type="cofactor">
    <cofactor evidence="1">
        <name>Mg(2+)</name>
        <dbReference type="ChEBI" id="CHEBI:18420"/>
    </cofactor>
</comment>
<gene>
    <name evidence="16" type="ORF">C7999DRAFT_12116</name>
</gene>
<keyword evidence="13" id="KW-0469">Meiosis</keyword>
<dbReference type="GO" id="GO:0048476">
    <property type="term" value="C:Holliday junction resolvase complex"/>
    <property type="evidence" value="ECO:0007669"/>
    <property type="project" value="InterPro"/>
</dbReference>
<name>A0AAN7HT61_9PEZI</name>
<evidence type="ECO:0000256" key="8">
    <source>
        <dbReference type="ARBA" id="ARBA00022801"/>
    </source>
</evidence>
<keyword evidence="4" id="KW-0540">Nuclease</keyword>
<dbReference type="PANTHER" id="PTHR21077:SF5">
    <property type="entry name" value="CROSSOVER JUNCTION ENDONUCLEASE MMS4"/>
    <property type="match status" value="1"/>
</dbReference>
<feature type="region of interest" description="Disordered" evidence="14">
    <location>
        <begin position="536"/>
        <end position="561"/>
    </location>
</feature>
<keyword evidence="17" id="KW-1185">Reference proteome</keyword>
<evidence type="ECO:0000256" key="12">
    <source>
        <dbReference type="ARBA" id="ARBA00023242"/>
    </source>
</evidence>
<dbReference type="PANTHER" id="PTHR21077">
    <property type="entry name" value="EME1 PROTEIN"/>
    <property type="match status" value="1"/>
</dbReference>
<dbReference type="InterPro" id="IPR006166">
    <property type="entry name" value="ERCC4_domain"/>
</dbReference>
<keyword evidence="11" id="KW-0234">DNA repair</keyword>
<dbReference type="Gene3D" id="3.40.50.10130">
    <property type="match status" value="1"/>
</dbReference>
<keyword evidence="7" id="KW-0227">DNA damage</keyword>
<dbReference type="GO" id="GO:0000712">
    <property type="term" value="P:resolution of meiotic recombination intermediates"/>
    <property type="evidence" value="ECO:0007669"/>
    <property type="project" value="TreeGrafter"/>
</dbReference>
<evidence type="ECO:0000256" key="5">
    <source>
        <dbReference type="ARBA" id="ARBA00022723"/>
    </source>
</evidence>
<keyword evidence="9" id="KW-0460">Magnesium</keyword>
<evidence type="ECO:0000256" key="14">
    <source>
        <dbReference type="SAM" id="MobiDB-lite"/>
    </source>
</evidence>
<evidence type="ECO:0000256" key="2">
    <source>
        <dbReference type="ARBA" id="ARBA00004123"/>
    </source>
</evidence>
<dbReference type="GO" id="GO:0005634">
    <property type="term" value="C:nucleus"/>
    <property type="evidence" value="ECO:0007669"/>
    <property type="project" value="UniProtKB-SubCell"/>
</dbReference>
<dbReference type="FunFam" id="1.10.150.670:FF:000004">
    <property type="entry name" value="Crossover junction endonuclease EME1"/>
    <property type="match status" value="1"/>
</dbReference>
<evidence type="ECO:0000313" key="17">
    <source>
        <dbReference type="Proteomes" id="UP001303647"/>
    </source>
</evidence>
<evidence type="ECO:0000256" key="11">
    <source>
        <dbReference type="ARBA" id="ARBA00023204"/>
    </source>
</evidence>
<evidence type="ECO:0000256" key="1">
    <source>
        <dbReference type="ARBA" id="ARBA00001946"/>
    </source>
</evidence>
<evidence type="ECO:0000256" key="3">
    <source>
        <dbReference type="ARBA" id="ARBA00005313"/>
    </source>
</evidence>
<evidence type="ECO:0000259" key="15">
    <source>
        <dbReference type="SMART" id="SM00891"/>
    </source>
</evidence>
<dbReference type="GO" id="GO:0008821">
    <property type="term" value="F:crossover junction DNA endonuclease activity"/>
    <property type="evidence" value="ECO:0007669"/>
    <property type="project" value="TreeGrafter"/>
</dbReference>
<protein>
    <submittedName>
        <fullName evidence="16">ERCC4 domain-containing protein</fullName>
    </submittedName>
</protein>
<dbReference type="Gene3D" id="1.10.150.670">
    <property type="entry name" value="Crossover junction endonuclease EME1, DNA-binding domain"/>
    <property type="match status" value="1"/>
</dbReference>
<keyword evidence="8" id="KW-0378">Hydrolase</keyword>
<keyword evidence="5" id="KW-0479">Metal-binding</keyword>
<keyword evidence="10" id="KW-0233">DNA recombination</keyword>
<comment type="similarity">
    <text evidence="3">Belongs to the EME1/MMS4 family.</text>
</comment>
<feature type="compositionally biased region" description="Acidic residues" evidence="14">
    <location>
        <begin position="278"/>
        <end position="290"/>
    </location>
</feature>
<dbReference type="GO" id="GO:0003677">
    <property type="term" value="F:DNA binding"/>
    <property type="evidence" value="ECO:0007669"/>
    <property type="project" value="InterPro"/>
</dbReference>